<proteinExistence type="predicted"/>
<dbReference type="EMBL" id="JBHSGA010000025">
    <property type="protein sequence ID" value="MFC4529040.1"/>
    <property type="molecule type" value="Genomic_DNA"/>
</dbReference>
<gene>
    <name evidence="2" type="ORF">ACFO5W_20515</name>
</gene>
<protein>
    <recommendedName>
        <fullName evidence="4">DUF4175 domain-containing protein</fullName>
    </recommendedName>
</protein>
<evidence type="ECO:0000313" key="3">
    <source>
        <dbReference type="Proteomes" id="UP001595961"/>
    </source>
</evidence>
<keyword evidence="1" id="KW-0812">Transmembrane</keyword>
<feature type="transmembrane region" description="Helical" evidence="1">
    <location>
        <begin position="37"/>
        <end position="57"/>
    </location>
</feature>
<organism evidence="2 3">
    <name type="scientific">Dyella halodurans</name>
    <dbReference type="NCBI Taxonomy" id="1920171"/>
    <lineage>
        <taxon>Bacteria</taxon>
        <taxon>Pseudomonadati</taxon>
        <taxon>Pseudomonadota</taxon>
        <taxon>Gammaproteobacteria</taxon>
        <taxon>Lysobacterales</taxon>
        <taxon>Rhodanobacteraceae</taxon>
        <taxon>Dyella</taxon>
    </lineage>
</organism>
<sequence length="65" mass="7289">MKTFVNWLAHRWWPFVVCLLVYVAVIGPELISAARTSAVLVGIGLLVVLVAWGYVVLRQVISHKE</sequence>
<comment type="caution">
    <text evidence="2">The sequence shown here is derived from an EMBL/GenBank/DDBJ whole genome shotgun (WGS) entry which is preliminary data.</text>
</comment>
<keyword evidence="1" id="KW-1133">Transmembrane helix</keyword>
<evidence type="ECO:0000313" key="2">
    <source>
        <dbReference type="EMBL" id="MFC4529040.1"/>
    </source>
</evidence>
<keyword evidence="3" id="KW-1185">Reference proteome</keyword>
<feature type="transmembrane region" description="Helical" evidence="1">
    <location>
        <begin position="12"/>
        <end position="31"/>
    </location>
</feature>
<evidence type="ECO:0000256" key="1">
    <source>
        <dbReference type="SAM" id="Phobius"/>
    </source>
</evidence>
<reference evidence="3" key="1">
    <citation type="journal article" date="2019" name="Int. J. Syst. Evol. Microbiol.">
        <title>The Global Catalogue of Microorganisms (GCM) 10K type strain sequencing project: providing services to taxonomists for standard genome sequencing and annotation.</title>
        <authorList>
            <consortium name="The Broad Institute Genomics Platform"/>
            <consortium name="The Broad Institute Genome Sequencing Center for Infectious Disease"/>
            <person name="Wu L."/>
            <person name="Ma J."/>
        </authorList>
    </citation>
    <scope>NUCLEOTIDE SEQUENCE [LARGE SCALE GENOMIC DNA]</scope>
    <source>
        <strain evidence="3">CCM 4481</strain>
    </source>
</reference>
<name>A0ABV9C7M3_9GAMM</name>
<keyword evidence="1" id="KW-0472">Membrane</keyword>
<evidence type="ECO:0008006" key="4">
    <source>
        <dbReference type="Google" id="ProtNLM"/>
    </source>
</evidence>
<dbReference type="Proteomes" id="UP001595961">
    <property type="component" value="Unassembled WGS sequence"/>
</dbReference>
<accession>A0ABV9C7M3</accession>
<dbReference type="RefSeq" id="WP_266151573.1">
    <property type="nucleotide sequence ID" value="NZ_CP064028.1"/>
</dbReference>